<comment type="caution">
    <text evidence="2">The sequence shown here is derived from an EMBL/GenBank/DDBJ whole genome shotgun (WGS) entry which is preliminary data.</text>
</comment>
<keyword evidence="1" id="KW-0472">Membrane</keyword>
<sequence>MFKIILFLTSLSSSSLSLFVYNILTLFLKFLYCLHLNSYFIIIVFAFRLSRYK</sequence>
<dbReference type="AlphaFoldDB" id="A0A2P4QNU2"/>
<proteinExistence type="predicted"/>
<reference evidence="2 3" key="1">
    <citation type="journal article" date="2013" name="Proc. Natl. Acad. Sci. U.S.A.">
        <title>Genome of an arbuscular mycorrhizal fungus provides insight into the oldest plant symbiosis.</title>
        <authorList>
            <person name="Tisserant E."/>
            <person name="Malbreil M."/>
            <person name="Kuo A."/>
            <person name="Kohler A."/>
            <person name="Symeonidi A."/>
            <person name="Balestrini R."/>
            <person name="Charron P."/>
            <person name="Duensing N."/>
            <person name="Frei Dit Frey N."/>
            <person name="Gianinazzi-Pearson V."/>
            <person name="Gilbert L.B."/>
            <person name="Handa Y."/>
            <person name="Herr J.R."/>
            <person name="Hijri M."/>
            <person name="Koul R."/>
            <person name="Kawaguchi M."/>
            <person name="Krajinski F."/>
            <person name="Lammers P.J."/>
            <person name="Masclaux F.G."/>
            <person name="Murat C."/>
            <person name="Morin E."/>
            <person name="Ndikumana S."/>
            <person name="Pagni M."/>
            <person name="Petitpierre D."/>
            <person name="Requena N."/>
            <person name="Rosikiewicz P."/>
            <person name="Riley R."/>
            <person name="Saito K."/>
            <person name="San Clemente H."/>
            <person name="Shapiro H."/>
            <person name="van Tuinen D."/>
            <person name="Becard G."/>
            <person name="Bonfante P."/>
            <person name="Paszkowski U."/>
            <person name="Shachar-Hill Y.Y."/>
            <person name="Tuskan G.A."/>
            <person name="Young P.W."/>
            <person name="Sanders I.R."/>
            <person name="Henrissat B."/>
            <person name="Rensing S.A."/>
            <person name="Grigoriev I.V."/>
            <person name="Corradi N."/>
            <person name="Roux C."/>
            <person name="Martin F."/>
        </authorList>
    </citation>
    <scope>NUCLEOTIDE SEQUENCE [LARGE SCALE GENOMIC DNA]</scope>
    <source>
        <strain evidence="2 3">DAOM 197198</strain>
    </source>
</reference>
<gene>
    <name evidence="2" type="ORF">GLOIN_2v1529650</name>
</gene>
<dbReference type="EMBL" id="AUPC02000026">
    <property type="protein sequence ID" value="POG79313.1"/>
    <property type="molecule type" value="Genomic_DNA"/>
</dbReference>
<organism evidence="2 3">
    <name type="scientific">Rhizophagus irregularis (strain DAOM 181602 / DAOM 197198 / MUCL 43194)</name>
    <name type="common">Arbuscular mycorrhizal fungus</name>
    <name type="synonym">Glomus intraradices</name>
    <dbReference type="NCBI Taxonomy" id="747089"/>
    <lineage>
        <taxon>Eukaryota</taxon>
        <taxon>Fungi</taxon>
        <taxon>Fungi incertae sedis</taxon>
        <taxon>Mucoromycota</taxon>
        <taxon>Glomeromycotina</taxon>
        <taxon>Glomeromycetes</taxon>
        <taxon>Glomerales</taxon>
        <taxon>Glomeraceae</taxon>
        <taxon>Rhizophagus</taxon>
    </lineage>
</organism>
<evidence type="ECO:0000313" key="3">
    <source>
        <dbReference type="Proteomes" id="UP000018888"/>
    </source>
</evidence>
<keyword evidence="1" id="KW-0812">Transmembrane</keyword>
<evidence type="ECO:0000313" key="2">
    <source>
        <dbReference type="EMBL" id="POG79313.1"/>
    </source>
</evidence>
<protein>
    <submittedName>
        <fullName evidence="2">Uncharacterized protein</fullName>
    </submittedName>
</protein>
<name>A0A2P4QNU2_RHIID</name>
<keyword evidence="1" id="KW-1133">Transmembrane helix</keyword>
<feature type="transmembrane region" description="Helical" evidence="1">
    <location>
        <begin position="27"/>
        <end position="47"/>
    </location>
</feature>
<keyword evidence="3" id="KW-1185">Reference proteome</keyword>
<reference evidence="2 3" key="2">
    <citation type="journal article" date="2018" name="New Phytol.">
        <title>High intraspecific genome diversity in the model arbuscular mycorrhizal symbiont Rhizophagus irregularis.</title>
        <authorList>
            <person name="Chen E.C.H."/>
            <person name="Morin E."/>
            <person name="Beaudet D."/>
            <person name="Noel J."/>
            <person name="Yildirir G."/>
            <person name="Ndikumana S."/>
            <person name="Charron P."/>
            <person name="St-Onge C."/>
            <person name="Giorgi J."/>
            <person name="Kruger M."/>
            <person name="Marton T."/>
            <person name="Ropars J."/>
            <person name="Grigoriev I.V."/>
            <person name="Hainaut M."/>
            <person name="Henrissat B."/>
            <person name="Roux C."/>
            <person name="Martin F."/>
            <person name="Corradi N."/>
        </authorList>
    </citation>
    <scope>NUCLEOTIDE SEQUENCE [LARGE SCALE GENOMIC DNA]</scope>
    <source>
        <strain evidence="2 3">DAOM 197198</strain>
    </source>
</reference>
<evidence type="ECO:0000256" key="1">
    <source>
        <dbReference type="SAM" id="Phobius"/>
    </source>
</evidence>
<accession>A0A2P4QNU2</accession>
<dbReference type="Proteomes" id="UP000018888">
    <property type="component" value="Unassembled WGS sequence"/>
</dbReference>